<evidence type="ECO:0000313" key="2">
    <source>
        <dbReference type="Proteomes" id="UP000289437"/>
    </source>
</evidence>
<dbReference type="RefSeq" id="WP_241654364.1">
    <property type="nucleotide sequence ID" value="NZ_RDSM01000001.1"/>
</dbReference>
<dbReference type="AlphaFoldDB" id="A0A4Q0T5W1"/>
<dbReference type="Proteomes" id="UP000289437">
    <property type="component" value="Unassembled WGS sequence"/>
</dbReference>
<reference evidence="1 2" key="1">
    <citation type="submission" date="2018-11" db="EMBL/GenBank/DDBJ databases">
        <authorList>
            <person name="Mardanov A.V."/>
            <person name="Ravin N.V."/>
            <person name="Dedysh S.N."/>
        </authorList>
    </citation>
    <scope>NUCLEOTIDE SEQUENCE [LARGE SCALE GENOMIC DNA]</scope>
    <source>
        <strain evidence="1 2">AF10</strain>
    </source>
</reference>
<keyword evidence="2" id="KW-1185">Reference proteome</keyword>
<proteinExistence type="predicted"/>
<reference evidence="2" key="2">
    <citation type="submission" date="2019-02" db="EMBL/GenBank/DDBJ databases">
        <title>Granulicella sibirica sp. nov., a psychrotolerant acidobacterium isolated from an organic soil layer in forested tundra, West Siberia.</title>
        <authorList>
            <person name="Oshkin I.Y."/>
            <person name="Kulichevskaya I.S."/>
            <person name="Rijpstra W.I.C."/>
            <person name="Sinninghe Damste J.S."/>
            <person name="Rakitin A.L."/>
            <person name="Ravin N.V."/>
            <person name="Dedysh S.N."/>
        </authorList>
    </citation>
    <scope>NUCLEOTIDE SEQUENCE [LARGE SCALE GENOMIC DNA]</scope>
    <source>
        <strain evidence="2">AF10</strain>
    </source>
</reference>
<dbReference type="EMBL" id="RDSM01000001">
    <property type="protein sequence ID" value="RXH58010.1"/>
    <property type="molecule type" value="Genomic_DNA"/>
</dbReference>
<evidence type="ECO:0000313" key="1">
    <source>
        <dbReference type="EMBL" id="RXH58010.1"/>
    </source>
</evidence>
<name>A0A4Q0T5W1_9BACT</name>
<protein>
    <submittedName>
        <fullName evidence="1">Uncharacterized protein</fullName>
    </submittedName>
</protein>
<comment type="caution">
    <text evidence="1">The sequence shown here is derived from an EMBL/GenBank/DDBJ whole genome shotgun (WGS) entry which is preliminary data.</text>
</comment>
<sequence length="56" mass="5925">MASVPGHVVLAARFDGTTPGEDNERTKAVTLLLFATQLDAVAEAQLDVQEAPRTMA</sequence>
<organism evidence="1 2">
    <name type="scientific">Granulicella sibirica</name>
    <dbReference type="NCBI Taxonomy" id="2479048"/>
    <lineage>
        <taxon>Bacteria</taxon>
        <taxon>Pseudomonadati</taxon>
        <taxon>Acidobacteriota</taxon>
        <taxon>Terriglobia</taxon>
        <taxon>Terriglobales</taxon>
        <taxon>Acidobacteriaceae</taxon>
        <taxon>Granulicella</taxon>
    </lineage>
</organism>
<accession>A0A4Q0T5W1</accession>
<gene>
    <name evidence="1" type="ORF">GRAN_1320</name>
</gene>